<dbReference type="InterPro" id="IPR000890">
    <property type="entry name" value="Aliphatic_acid_kin_short-chain"/>
</dbReference>
<dbReference type="PROSITE" id="PS01076">
    <property type="entry name" value="ACETATE_KINASE_2"/>
    <property type="match status" value="1"/>
</dbReference>
<dbReference type="InterPro" id="IPR023865">
    <property type="entry name" value="Aliphatic_acid_kinase_CS"/>
</dbReference>
<gene>
    <name evidence="6" type="ORF">JDV02_001749</name>
</gene>
<comment type="pathway">
    <text evidence="5">Metabolic intermediate biosynthesis; acetyl-CoA biosynthesis; acetyl-CoA from acetate: step 1/2.</text>
</comment>
<dbReference type="RefSeq" id="XP_047838672.1">
    <property type="nucleotide sequence ID" value="XM_047982706.1"/>
</dbReference>
<feature type="binding site" evidence="5">
    <location>
        <position position="15"/>
    </location>
    <ligand>
        <name>ATP</name>
        <dbReference type="ChEBI" id="CHEBI:30616"/>
    </ligand>
</feature>
<feature type="binding site" evidence="5">
    <location>
        <position position="99"/>
    </location>
    <ligand>
        <name>substrate</name>
    </ligand>
</feature>
<reference evidence="6" key="1">
    <citation type="submission" date="2021-11" db="EMBL/GenBank/DDBJ databases">
        <title>Purpureocillium_takamizusanense_genome.</title>
        <authorList>
            <person name="Nguyen N.-H."/>
        </authorList>
    </citation>
    <scope>NUCLEOTIDE SEQUENCE</scope>
    <source>
        <strain evidence="6">PT3</strain>
    </source>
</reference>
<dbReference type="AlphaFoldDB" id="A0A9Q8Q9L1"/>
<comment type="cofactor">
    <cofactor evidence="5">
        <name>Mg(2+)</name>
        <dbReference type="ChEBI" id="CHEBI:18420"/>
    </cofactor>
</comment>
<keyword evidence="2 5" id="KW-0547">Nucleotide-binding</keyword>
<evidence type="ECO:0000256" key="3">
    <source>
        <dbReference type="ARBA" id="ARBA00022777"/>
    </source>
</evidence>
<dbReference type="EMBL" id="CP086354">
    <property type="protein sequence ID" value="UNI15191.1"/>
    <property type="molecule type" value="Genomic_DNA"/>
</dbReference>
<dbReference type="OrthoDB" id="67445at2759"/>
<feature type="binding site" evidence="5">
    <location>
        <begin position="298"/>
        <end position="300"/>
    </location>
    <ligand>
        <name>ATP</name>
        <dbReference type="ChEBI" id="CHEBI:30616"/>
    </ligand>
</feature>
<keyword evidence="3 5" id="KW-0418">Kinase</keyword>
<dbReference type="GO" id="GO:0005524">
    <property type="term" value="F:ATP binding"/>
    <property type="evidence" value="ECO:0007669"/>
    <property type="project" value="UniProtKB-KW"/>
</dbReference>
<dbReference type="GO" id="GO:0006085">
    <property type="term" value="P:acetyl-CoA biosynthetic process"/>
    <property type="evidence" value="ECO:0007669"/>
    <property type="project" value="UniProtKB-UniRule"/>
</dbReference>
<comment type="caution">
    <text evidence="5">Lacks conserved residue(s) required for the propagation of feature annotation.</text>
</comment>
<dbReference type="HAMAP" id="MF_00020">
    <property type="entry name" value="Acetate_kinase"/>
    <property type="match status" value="1"/>
</dbReference>
<dbReference type="EC" id="2.7.2.1" evidence="5"/>
<evidence type="ECO:0000256" key="2">
    <source>
        <dbReference type="ARBA" id="ARBA00022741"/>
    </source>
</evidence>
<dbReference type="NCBIfam" id="TIGR00016">
    <property type="entry name" value="ackA"/>
    <property type="match status" value="1"/>
</dbReference>
<dbReference type="PROSITE" id="PS01075">
    <property type="entry name" value="ACETATE_KINASE_1"/>
    <property type="match status" value="1"/>
</dbReference>
<evidence type="ECO:0000313" key="6">
    <source>
        <dbReference type="EMBL" id="UNI15191.1"/>
    </source>
</evidence>
<dbReference type="InterPro" id="IPR043129">
    <property type="entry name" value="ATPase_NBD"/>
</dbReference>
<dbReference type="PANTHER" id="PTHR21060:SF15">
    <property type="entry name" value="ACETATE KINASE-RELATED"/>
    <property type="match status" value="1"/>
</dbReference>
<feature type="active site" description="Proton donor/acceptor" evidence="5">
    <location>
        <position position="155"/>
    </location>
</feature>
<evidence type="ECO:0000313" key="7">
    <source>
        <dbReference type="Proteomes" id="UP000829364"/>
    </source>
</evidence>
<dbReference type="GO" id="GO:0006083">
    <property type="term" value="P:acetate metabolic process"/>
    <property type="evidence" value="ECO:0007669"/>
    <property type="project" value="TreeGrafter"/>
</dbReference>
<dbReference type="SUPFAM" id="SSF53067">
    <property type="entry name" value="Actin-like ATPase domain"/>
    <property type="match status" value="2"/>
</dbReference>
<dbReference type="GO" id="GO:0000287">
    <property type="term" value="F:magnesium ion binding"/>
    <property type="evidence" value="ECO:0007669"/>
    <property type="project" value="UniProtKB-UniRule"/>
</dbReference>
<feature type="site" description="Transition state stabilizer" evidence="5">
    <location>
        <position position="248"/>
    </location>
</feature>
<evidence type="ECO:0000256" key="5">
    <source>
        <dbReference type="HAMAP-Rule" id="MF_03131"/>
    </source>
</evidence>
<organism evidence="6 7">
    <name type="scientific">Purpureocillium takamizusanense</name>
    <dbReference type="NCBI Taxonomy" id="2060973"/>
    <lineage>
        <taxon>Eukaryota</taxon>
        <taxon>Fungi</taxon>
        <taxon>Dikarya</taxon>
        <taxon>Ascomycota</taxon>
        <taxon>Pezizomycotina</taxon>
        <taxon>Sordariomycetes</taxon>
        <taxon>Hypocreomycetidae</taxon>
        <taxon>Hypocreales</taxon>
        <taxon>Ophiocordycipitaceae</taxon>
        <taxon>Purpureocillium</taxon>
    </lineage>
</organism>
<feature type="binding site" evidence="5">
    <location>
        <position position="399"/>
    </location>
    <ligand>
        <name>Mg(2+)</name>
        <dbReference type="ChEBI" id="CHEBI:18420"/>
    </ligand>
</feature>
<dbReference type="PIRSF" id="PIRSF000722">
    <property type="entry name" value="Acetate_prop_kin"/>
    <property type="match status" value="1"/>
</dbReference>
<dbReference type="Pfam" id="PF00871">
    <property type="entry name" value="Acetate_kinase"/>
    <property type="match status" value="1"/>
</dbReference>
<name>A0A9Q8Q9L1_9HYPO</name>
<keyword evidence="5" id="KW-0460">Magnesium</keyword>
<evidence type="ECO:0000256" key="1">
    <source>
        <dbReference type="ARBA" id="ARBA00022679"/>
    </source>
</evidence>
<feature type="binding site" evidence="5">
    <location>
        <position position="8"/>
    </location>
    <ligand>
        <name>Mg(2+)</name>
        <dbReference type="ChEBI" id="CHEBI:18420"/>
    </ligand>
</feature>
<dbReference type="PANTHER" id="PTHR21060">
    <property type="entry name" value="ACETATE KINASE"/>
    <property type="match status" value="1"/>
</dbReference>
<evidence type="ECO:0000256" key="4">
    <source>
        <dbReference type="ARBA" id="ARBA00022840"/>
    </source>
</evidence>
<dbReference type="PRINTS" id="PR00471">
    <property type="entry name" value="ACETATEKNASE"/>
</dbReference>
<keyword evidence="7" id="KW-1185">Reference proteome</keyword>
<proteinExistence type="inferred from homology"/>
<accession>A0A9Q8Q9L1</accession>
<protein>
    <recommendedName>
        <fullName evidence="5">Probable acetate kinase</fullName>
        <ecNumber evidence="5">2.7.2.1</ecNumber>
    </recommendedName>
    <alternativeName>
        <fullName evidence="5">Acetokinase</fullName>
    </alternativeName>
</protein>
<comment type="catalytic activity">
    <reaction evidence="5">
        <text>acetate + ATP = acetyl phosphate + ADP</text>
        <dbReference type="Rhea" id="RHEA:11352"/>
        <dbReference type="ChEBI" id="CHEBI:22191"/>
        <dbReference type="ChEBI" id="CHEBI:30089"/>
        <dbReference type="ChEBI" id="CHEBI:30616"/>
        <dbReference type="ChEBI" id="CHEBI:456216"/>
        <dbReference type="EC" id="2.7.2.1"/>
    </reaction>
</comment>
<keyword evidence="1 5" id="KW-0808">Transferase</keyword>
<feature type="site" description="Transition state stabilizer" evidence="5">
    <location>
        <position position="187"/>
    </location>
</feature>
<comment type="similarity">
    <text evidence="5">Belongs to the acetokinase family.</text>
</comment>
<feature type="binding site" evidence="5">
    <location>
        <begin position="215"/>
        <end position="219"/>
    </location>
    <ligand>
        <name>ATP</name>
        <dbReference type="ChEBI" id="CHEBI:30616"/>
    </ligand>
</feature>
<dbReference type="Proteomes" id="UP000829364">
    <property type="component" value="Chromosome 1"/>
</dbReference>
<keyword evidence="4 5" id="KW-0067">ATP-binding</keyword>
<keyword evidence="5" id="KW-0479">Metal-binding</keyword>
<dbReference type="GO" id="GO:0008776">
    <property type="term" value="F:acetate kinase activity"/>
    <property type="evidence" value="ECO:0007669"/>
    <property type="project" value="UniProtKB-UniRule"/>
</dbReference>
<sequence>MKVVLAINAGSSSVKVSVYLADRNAPPRQIAEAQINGLTAPPAQLKYLRGETKVFKDKKVEEPLKTQDDAFGLILKTLIDDAELREINSKGDIAIAAHRIVHGGDYDESKLINEDTYHHLETLSDLAPLHNGPALTIVDSCIKTLPNASNIACFDSQFHATIPPHISTYPICPVTAKKNGLRKYGFHGTSYEFISRSVADFLGKDVSKLNIIALHLGSGASACAIKGGKSRDTSMGLTPLAGLPGATRSGSVDPSLVFHYASDVGKLSPASTGHLHITRAEEILNKESGWKSLTGTTDFRVISESDDPKHKLAFDLFVDRVCGFVGSYYVTLKGQVDALVFAGGIGEKSALLRSAVAQQAGCLGFAIDETRNKSAGGGVVEDIGAVGAKHGVLVCQTDEQYEMARICANKPELWS</sequence>
<dbReference type="KEGG" id="ptkz:JDV02_001749"/>
<dbReference type="GeneID" id="72063711"/>
<dbReference type="InterPro" id="IPR004372">
    <property type="entry name" value="Ac/propionate_kinase"/>
</dbReference>
<dbReference type="Gene3D" id="3.30.420.40">
    <property type="match status" value="2"/>
</dbReference>